<organism evidence="1 2">
    <name type="scientific">Citrobacter braakii</name>
    <dbReference type="NCBI Taxonomy" id="57706"/>
    <lineage>
        <taxon>Bacteria</taxon>
        <taxon>Pseudomonadati</taxon>
        <taxon>Pseudomonadota</taxon>
        <taxon>Gammaproteobacteria</taxon>
        <taxon>Enterobacterales</taxon>
        <taxon>Enterobacteriaceae</taxon>
        <taxon>Citrobacter</taxon>
        <taxon>Citrobacter freundii complex</taxon>
    </lineage>
</organism>
<gene>
    <name evidence="1" type="ORF">BZK42_00745</name>
</gene>
<comment type="caution">
    <text evidence="1">The sequence shown here is derived from an EMBL/GenBank/DDBJ whole genome shotgun (WGS) entry which is preliminary data.</text>
</comment>
<protein>
    <submittedName>
        <fullName evidence="1">Uncharacterized protein</fullName>
    </submittedName>
</protein>
<evidence type="ECO:0000313" key="2">
    <source>
        <dbReference type="Proteomes" id="UP000192573"/>
    </source>
</evidence>
<dbReference type="Proteomes" id="UP000192573">
    <property type="component" value="Unassembled WGS sequence"/>
</dbReference>
<sequence length="145" mass="15757">MGVYGANGGGTGDKHYASDTYAQLIREQYNDWLTRYFPKQERLMELGTNNELMNEQLGRTDGIATQSLRSAQQGLNNQMARYGTIRPQNPQDNTLGLRSALAIAGAKNGIREAQQDRQMNILTGGAAPVRQQLNIGGGSNNNAGT</sequence>
<accession>A0A1V8P682</accession>
<name>A0A1V8P682_CITBR</name>
<proteinExistence type="predicted"/>
<reference evidence="1 2" key="1">
    <citation type="submission" date="2017-03" db="EMBL/GenBank/DDBJ databases">
        <authorList>
            <person name="Afonso C.L."/>
            <person name="Miller P.J."/>
            <person name="Scott M.A."/>
            <person name="Spackman E."/>
            <person name="Goraichik I."/>
            <person name="Dimitrov K.M."/>
            <person name="Suarez D.L."/>
            <person name="Swayne D.E."/>
        </authorList>
    </citation>
    <scope>NUCLEOTIDE SEQUENCE [LARGE SCALE GENOMIC DNA]</scope>
    <source>
        <strain evidence="1 2">ATCC 51113</strain>
    </source>
</reference>
<dbReference type="AlphaFoldDB" id="A0A1V8P682"/>
<evidence type="ECO:0000313" key="1">
    <source>
        <dbReference type="EMBL" id="OQM44107.1"/>
    </source>
</evidence>
<dbReference type="EMBL" id="NAEW01000001">
    <property type="protein sequence ID" value="OQM44107.1"/>
    <property type="molecule type" value="Genomic_DNA"/>
</dbReference>